<comment type="caution">
    <text evidence="7">The sequence shown here is derived from an EMBL/GenBank/DDBJ whole genome shotgun (WGS) entry which is preliminary data.</text>
</comment>
<evidence type="ECO:0000256" key="3">
    <source>
        <dbReference type="ARBA" id="ARBA00022777"/>
    </source>
</evidence>
<keyword evidence="7" id="KW-0723">Serine/threonine-protein kinase</keyword>
<dbReference type="CDD" id="cd14014">
    <property type="entry name" value="STKc_PknB_like"/>
    <property type="match status" value="1"/>
</dbReference>
<keyword evidence="1" id="KW-0808">Transferase</keyword>
<dbReference type="Gene3D" id="1.10.510.10">
    <property type="entry name" value="Transferase(Phosphotransferase) domain 1"/>
    <property type="match status" value="1"/>
</dbReference>
<dbReference type="SUPFAM" id="SSF56112">
    <property type="entry name" value="Protein kinase-like (PK-like)"/>
    <property type="match status" value="1"/>
</dbReference>
<dbReference type="Pfam" id="PF00069">
    <property type="entry name" value="Pkinase"/>
    <property type="match status" value="1"/>
</dbReference>
<evidence type="ECO:0000313" key="7">
    <source>
        <dbReference type="EMBL" id="TXC66983.1"/>
    </source>
</evidence>
<organism evidence="7 8">
    <name type="scientific">Piscinibacter aquaticus</name>
    <dbReference type="NCBI Taxonomy" id="392597"/>
    <lineage>
        <taxon>Bacteria</taxon>
        <taxon>Pseudomonadati</taxon>
        <taxon>Pseudomonadota</taxon>
        <taxon>Betaproteobacteria</taxon>
        <taxon>Burkholderiales</taxon>
        <taxon>Sphaerotilaceae</taxon>
        <taxon>Piscinibacter</taxon>
    </lineage>
</organism>
<evidence type="ECO:0000256" key="4">
    <source>
        <dbReference type="ARBA" id="ARBA00022840"/>
    </source>
</evidence>
<dbReference type="InterPro" id="IPR008271">
    <property type="entry name" value="Ser/Thr_kinase_AS"/>
</dbReference>
<dbReference type="PROSITE" id="PS00108">
    <property type="entry name" value="PROTEIN_KINASE_ST"/>
    <property type="match status" value="1"/>
</dbReference>
<keyword evidence="3 7" id="KW-0418">Kinase</keyword>
<dbReference type="SMART" id="SM00220">
    <property type="entry name" value="S_TKc"/>
    <property type="match status" value="1"/>
</dbReference>
<feature type="region of interest" description="Disordered" evidence="5">
    <location>
        <begin position="542"/>
        <end position="617"/>
    </location>
</feature>
<dbReference type="Proteomes" id="UP000321832">
    <property type="component" value="Unassembled WGS sequence"/>
</dbReference>
<dbReference type="InterPro" id="IPR000719">
    <property type="entry name" value="Prot_kinase_dom"/>
</dbReference>
<dbReference type="PANTHER" id="PTHR43289:SF34">
    <property type="entry name" value="SERINE_THREONINE-PROTEIN KINASE YBDM-RELATED"/>
    <property type="match status" value="1"/>
</dbReference>
<name>A0A5C6U1Q1_9BURK</name>
<evidence type="ECO:0000313" key="8">
    <source>
        <dbReference type="Proteomes" id="UP000321832"/>
    </source>
</evidence>
<reference evidence="7 8" key="1">
    <citation type="submission" date="2019-08" db="EMBL/GenBank/DDBJ databases">
        <authorList>
            <person name="Khan S.A."/>
            <person name="Jeon C.O."/>
            <person name="Jeong S.E."/>
        </authorList>
    </citation>
    <scope>NUCLEOTIDE SEQUENCE [LARGE SCALE GENOMIC DNA]</scope>
    <source>
        <strain evidence="8">IMCC1728</strain>
    </source>
</reference>
<evidence type="ECO:0000259" key="6">
    <source>
        <dbReference type="PROSITE" id="PS50011"/>
    </source>
</evidence>
<protein>
    <submittedName>
        <fullName evidence="7">Serine/threonine protein kinase</fullName>
    </submittedName>
</protein>
<proteinExistence type="predicted"/>
<dbReference type="PROSITE" id="PS50011">
    <property type="entry name" value="PROTEIN_KINASE_DOM"/>
    <property type="match status" value="1"/>
</dbReference>
<dbReference type="GO" id="GO:0005524">
    <property type="term" value="F:ATP binding"/>
    <property type="evidence" value="ECO:0007669"/>
    <property type="project" value="UniProtKB-KW"/>
</dbReference>
<evidence type="ECO:0000256" key="5">
    <source>
        <dbReference type="SAM" id="MobiDB-lite"/>
    </source>
</evidence>
<dbReference type="InterPro" id="IPR011009">
    <property type="entry name" value="Kinase-like_dom_sf"/>
</dbReference>
<feature type="domain" description="Protein kinase" evidence="6">
    <location>
        <begin position="89"/>
        <end position="368"/>
    </location>
</feature>
<keyword evidence="2" id="KW-0547">Nucleotide-binding</keyword>
<keyword evidence="4" id="KW-0067">ATP-binding</keyword>
<dbReference type="Gene3D" id="3.30.200.20">
    <property type="entry name" value="Phosphorylase Kinase, domain 1"/>
    <property type="match status" value="1"/>
</dbReference>
<keyword evidence="8" id="KW-1185">Reference proteome</keyword>
<feature type="compositionally biased region" description="Basic residues" evidence="5">
    <location>
        <begin position="555"/>
        <end position="565"/>
    </location>
</feature>
<dbReference type="EMBL" id="VOPW01000001">
    <property type="protein sequence ID" value="TXC66983.1"/>
    <property type="molecule type" value="Genomic_DNA"/>
</dbReference>
<dbReference type="GO" id="GO:0004674">
    <property type="term" value="F:protein serine/threonine kinase activity"/>
    <property type="evidence" value="ECO:0007669"/>
    <property type="project" value="UniProtKB-KW"/>
</dbReference>
<dbReference type="AlphaFoldDB" id="A0A5C6U1Q1"/>
<evidence type="ECO:0000256" key="1">
    <source>
        <dbReference type="ARBA" id="ARBA00022679"/>
    </source>
</evidence>
<sequence length="664" mass="72723">MKPPPRDPGELRRINTLLEAALALAPAQRDAWLQSLPDTELDLLPLLRALLARAGTDAGDDFLREPLTLESLDAATLAPDAAGDHIGPYRLLRELGCGGMATVWLAERIDGSLQRQEALKLPHAGWAAGLAQRMARERDILASLEHPRIARLYDAGVTTEGRPWLAMEFVDGTPIDVHCRERGLSIDSRLRLFLQVADAVSHAHGRLVVHRDLKPSNILVTETGEVRLLDFGVAKLLGDDGPGGAQITRLIGRAVTPDYASPEQVGARPVGVATDVYSLGVVLYELLAGVRPYRLPRETPAALEEAVLAADVPPASSRATDRRAARALRGDLDTILAKAMRKEAAERYRSVEAFATDIERHRAGEPVLARPYSLAQRLRRAVRRHRRPLAAGAAVVAALLAGTALATWQAFEAQRERDQAHALLARNEAINEFFTLLFSEAVAPDQASAVRAMLDHGWHMVAPAFGGVPENEAAILRILAEYYDDPARSEAMLARAAEITKNSADRTLRAQIDCDRGQLLESLGRASDAVAMLERWIADPRTPEAGRGALPADARRHRGQPRRGSRGAERLTGRARAPARGRSGRRRHGGRPARRHRLRAACQRSQRRGRGQFEQSQQRFRALNRQNGLHARVMLSNWGWPNWPPVTCAARWPATTNSSTATAA</sequence>
<gene>
    <name evidence="7" type="ORF">FSC37_18095</name>
</gene>
<accession>A0A5C6U1Q1</accession>
<evidence type="ECO:0000256" key="2">
    <source>
        <dbReference type="ARBA" id="ARBA00022741"/>
    </source>
</evidence>
<feature type="compositionally biased region" description="Basic residues" evidence="5">
    <location>
        <begin position="577"/>
        <end position="610"/>
    </location>
</feature>
<dbReference type="PANTHER" id="PTHR43289">
    <property type="entry name" value="MITOGEN-ACTIVATED PROTEIN KINASE KINASE KINASE 20-RELATED"/>
    <property type="match status" value="1"/>
</dbReference>